<protein>
    <submittedName>
        <fullName evidence="2">Uncharacterized protein</fullName>
    </submittedName>
</protein>
<keyword evidence="1" id="KW-1185">Reference proteome</keyword>
<name>A0A914PRG6_9BILA</name>
<accession>A0A914PRG6</accession>
<organism evidence="1 2">
    <name type="scientific">Panagrolaimus davidi</name>
    <dbReference type="NCBI Taxonomy" id="227884"/>
    <lineage>
        <taxon>Eukaryota</taxon>
        <taxon>Metazoa</taxon>
        <taxon>Ecdysozoa</taxon>
        <taxon>Nematoda</taxon>
        <taxon>Chromadorea</taxon>
        <taxon>Rhabditida</taxon>
        <taxon>Tylenchina</taxon>
        <taxon>Panagrolaimomorpha</taxon>
        <taxon>Panagrolaimoidea</taxon>
        <taxon>Panagrolaimidae</taxon>
        <taxon>Panagrolaimus</taxon>
    </lineage>
</organism>
<dbReference type="AlphaFoldDB" id="A0A914PRG6"/>
<sequence length="356" mass="41268">MDLSDYIQTYSNLPPFPSIPMQELVEASVLETFKKLKISHIPYFCIRTMLYEGNRNWDRMLYICDDEIPLIAFYSSNPFGDTAFVDCYGNLFDNELKLIQSFNHKKYYKYYNVEKIFSIRPFASDEQYMNCLIQNFRMLGCTKIPKMMKKFYEMLGAENAVKALKMIKNYYRVFIQLIRNFDSITEFKIGDSEEILVIKIYETKRKLETIIEVNMEKLSNEAAYISFTKLMWRLNLENGGEQNVKKEYVAESLPFSLPRSAVSDDVQHSVKNDIIAESILLLQSFVSNSDEQSDKKSIVVASPAPLPKPVYSNDGGQITKDFISEDSLQQSSFFNADEQEAVVKALPVQKKIMKLQ</sequence>
<proteinExistence type="predicted"/>
<reference evidence="2" key="1">
    <citation type="submission" date="2022-11" db="UniProtKB">
        <authorList>
            <consortium name="WormBaseParasite"/>
        </authorList>
    </citation>
    <scope>IDENTIFICATION</scope>
</reference>
<dbReference type="WBParaSite" id="PDA_v2.g21200.t1">
    <property type="protein sequence ID" value="PDA_v2.g21200.t1"/>
    <property type="gene ID" value="PDA_v2.g21200"/>
</dbReference>
<dbReference type="Proteomes" id="UP000887578">
    <property type="component" value="Unplaced"/>
</dbReference>
<evidence type="ECO:0000313" key="1">
    <source>
        <dbReference type="Proteomes" id="UP000887578"/>
    </source>
</evidence>
<evidence type="ECO:0000313" key="2">
    <source>
        <dbReference type="WBParaSite" id="PDA_v2.g21200.t1"/>
    </source>
</evidence>